<dbReference type="eggNOG" id="ENOG5030JUI">
    <property type="taxonomic scope" value="Bacteria"/>
</dbReference>
<evidence type="ECO:0008006" key="6">
    <source>
        <dbReference type="Google" id="ProtNLM"/>
    </source>
</evidence>
<evidence type="ECO:0000256" key="3">
    <source>
        <dbReference type="SAM" id="SignalP"/>
    </source>
</evidence>
<dbReference type="Pfam" id="PF19085">
    <property type="entry name" value="Choline_bind_2"/>
    <property type="match status" value="1"/>
</dbReference>
<reference evidence="4 5" key="1">
    <citation type="submission" date="2011-08" db="EMBL/GenBank/DDBJ databases">
        <title>The Genome Sequence of Johnsonella ignava ATCC 51276.</title>
        <authorList>
            <consortium name="The Broad Institute Genome Sequencing Platform"/>
            <person name="Earl A."/>
            <person name="Ward D."/>
            <person name="Feldgarden M."/>
            <person name="Gevers D."/>
            <person name="Izard J."/>
            <person name="Blanton J.M."/>
            <person name="Baranova O.V."/>
            <person name="Dewhirst F.E."/>
            <person name="Young S.K."/>
            <person name="Zeng Q."/>
            <person name="Gargeya S."/>
            <person name="Fitzgerald M."/>
            <person name="Haas B."/>
            <person name="Abouelleil A."/>
            <person name="Alvarado L."/>
            <person name="Arachchi H.M."/>
            <person name="Berlin A."/>
            <person name="Brown A."/>
            <person name="Chapman S.B."/>
            <person name="Chen Z."/>
            <person name="Dunbar C."/>
            <person name="Freedman E."/>
            <person name="Gearin G."/>
            <person name="Gellesch M."/>
            <person name="Goldberg J."/>
            <person name="Griggs A."/>
            <person name="Gujja S."/>
            <person name="Heiman D."/>
            <person name="Howarth C."/>
            <person name="Larson L."/>
            <person name="Lui A."/>
            <person name="MacDonald P.J.P."/>
            <person name="Montmayeur A."/>
            <person name="Murphy C."/>
            <person name="Neiman D."/>
            <person name="Pearson M."/>
            <person name="Priest M."/>
            <person name="Roberts A."/>
            <person name="Saif S."/>
            <person name="Shea T."/>
            <person name="Shenoy N."/>
            <person name="Sisk P."/>
            <person name="Stolte C."/>
            <person name="Sykes S."/>
            <person name="Wortman J."/>
            <person name="Nusbaum C."/>
            <person name="Birren B."/>
        </authorList>
    </citation>
    <scope>NUCLEOTIDE SEQUENCE [LARGE SCALE GENOMIC DNA]</scope>
    <source>
        <strain evidence="4 5">ATCC 51276</strain>
    </source>
</reference>
<dbReference type="STRING" id="679200.HMPREF9333_01129"/>
<keyword evidence="5" id="KW-1185">Reference proteome</keyword>
<keyword evidence="1" id="KW-0677">Repeat</keyword>
<sequence>MIKKKLVCMAAVSAFVLLTAMSSFAAVKIKKTLPNGWKRDDRGWWFVNNDGSYTKNGWQWIGKRCYYFDDAGYMYENNTTPDGYTVNENGAWTVDGVVQIREDAKADEKYFNTKVTEKFGELTCITPTKIKDRGDYYEVEAVVSKGIPAADGTTEQFSTVVRVKKDVIVHMMDGDKKTDLELLYYMLNRKYTNWRMFAPGTPNVVLNEEGYITEFYDVVGR</sequence>
<feature type="signal peptide" evidence="3">
    <location>
        <begin position="1"/>
        <end position="25"/>
    </location>
</feature>
<dbReference type="Proteomes" id="UP000003011">
    <property type="component" value="Unassembled WGS sequence"/>
</dbReference>
<gene>
    <name evidence="4" type="ORF">HMPREF9333_01129</name>
</gene>
<proteinExistence type="predicted"/>
<dbReference type="Gene3D" id="2.10.270.10">
    <property type="entry name" value="Cholin Binding"/>
    <property type="match status" value="1"/>
</dbReference>
<feature type="chain" id="PRO_5003477270" description="Cell wall-binding repeat protein" evidence="3">
    <location>
        <begin position="26"/>
        <end position="221"/>
    </location>
</feature>
<accession>G5GHT9</accession>
<evidence type="ECO:0000256" key="2">
    <source>
        <dbReference type="PROSITE-ProRule" id="PRU00591"/>
    </source>
</evidence>
<dbReference type="HOGENOM" id="CLU_1432251_0_0_9"/>
<evidence type="ECO:0000313" key="4">
    <source>
        <dbReference type="EMBL" id="EHI55782.1"/>
    </source>
</evidence>
<keyword evidence="3" id="KW-0732">Signal</keyword>
<evidence type="ECO:0000256" key="1">
    <source>
        <dbReference type="ARBA" id="ARBA00022737"/>
    </source>
</evidence>
<dbReference type="RefSeq" id="WP_005540557.1">
    <property type="nucleotide sequence ID" value="NZ_JH378831.1"/>
</dbReference>
<organism evidence="4 5">
    <name type="scientific">Johnsonella ignava ATCC 51276</name>
    <dbReference type="NCBI Taxonomy" id="679200"/>
    <lineage>
        <taxon>Bacteria</taxon>
        <taxon>Bacillati</taxon>
        <taxon>Bacillota</taxon>
        <taxon>Clostridia</taxon>
        <taxon>Lachnospirales</taxon>
        <taxon>Lachnospiraceae</taxon>
        <taxon>Johnsonella</taxon>
    </lineage>
</organism>
<dbReference type="SUPFAM" id="SSF69360">
    <property type="entry name" value="Cell wall binding repeat"/>
    <property type="match status" value="1"/>
</dbReference>
<protein>
    <recommendedName>
        <fullName evidence="6">Cell wall-binding repeat protein</fullName>
    </recommendedName>
</protein>
<dbReference type="PROSITE" id="PS51170">
    <property type="entry name" value="CW"/>
    <property type="match status" value="1"/>
</dbReference>
<feature type="repeat" description="Cell wall-binding" evidence="2">
    <location>
        <begin position="55"/>
        <end position="74"/>
    </location>
</feature>
<dbReference type="OrthoDB" id="1864143at2"/>
<dbReference type="EMBL" id="ACZL01000017">
    <property type="protein sequence ID" value="EHI55782.1"/>
    <property type="molecule type" value="Genomic_DNA"/>
</dbReference>
<evidence type="ECO:0000313" key="5">
    <source>
        <dbReference type="Proteomes" id="UP000003011"/>
    </source>
</evidence>
<comment type="caution">
    <text evidence="4">The sequence shown here is derived from an EMBL/GenBank/DDBJ whole genome shotgun (WGS) entry which is preliminary data.</text>
</comment>
<name>G5GHT9_9FIRM</name>
<dbReference type="PATRIC" id="fig|679200.3.peg.1199"/>
<dbReference type="AlphaFoldDB" id="G5GHT9"/>
<dbReference type="InterPro" id="IPR018337">
    <property type="entry name" value="Cell_wall/Cho-bd_repeat"/>
</dbReference>